<gene>
    <name evidence="2" type="ORF">T440DRAFT_481991</name>
</gene>
<dbReference type="EMBL" id="MU006328">
    <property type="protein sequence ID" value="KAF2847167.1"/>
    <property type="molecule type" value="Genomic_DNA"/>
</dbReference>
<dbReference type="OrthoDB" id="3797628at2759"/>
<feature type="compositionally biased region" description="Polar residues" evidence="1">
    <location>
        <begin position="1"/>
        <end position="12"/>
    </location>
</feature>
<organism evidence="2 3">
    <name type="scientific">Plenodomus tracheiphilus IPT5</name>
    <dbReference type="NCBI Taxonomy" id="1408161"/>
    <lineage>
        <taxon>Eukaryota</taxon>
        <taxon>Fungi</taxon>
        <taxon>Dikarya</taxon>
        <taxon>Ascomycota</taxon>
        <taxon>Pezizomycotina</taxon>
        <taxon>Dothideomycetes</taxon>
        <taxon>Pleosporomycetidae</taxon>
        <taxon>Pleosporales</taxon>
        <taxon>Pleosporineae</taxon>
        <taxon>Leptosphaeriaceae</taxon>
        <taxon>Plenodomus</taxon>
    </lineage>
</organism>
<dbReference type="Proteomes" id="UP000799423">
    <property type="component" value="Unassembled WGS sequence"/>
</dbReference>
<feature type="region of interest" description="Disordered" evidence="1">
    <location>
        <begin position="66"/>
        <end position="90"/>
    </location>
</feature>
<proteinExistence type="predicted"/>
<protein>
    <submittedName>
        <fullName evidence="2">Uncharacterized protein</fullName>
    </submittedName>
</protein>
<accession>A0A6A7AXS3</accession>
<name>A0A6A7AXS3_9PLEO</name>
<evidence type="ECO:0000256" key="1">
    <source>
        <dbReference type="SAM" id="MobiDB-lite"/>
    </source>
</evidence>
<feature type="region of interest" description="Disordered" evidence="1">
    <location>
        <begin position="1"/>
        <end position="36"/>
    </location>
</feature>
<feature type="compositionally biased region" description="Polar residues" evidence="1">
    <location>
        <begin position="592"/>
        <end position="608"/>
    </location>
</feature>
<feature type="region of interest" description="Disordered" evidence="1">
    <location>
        <begin position="323"/>
        <end position="374"/>
    </location>
</feature>
<reference evidence="2" key="1">
    <citation type="submission" date="2020-01" db="EMBL/GenBank/DDBJ databases">
        <authorList>
            <consortium name="DOE Joint Genome Institute"/>
            <person name="Haridas S."/>
            <person name="Albert R."/>
            <person name="Binder M."/>
            <person name="Bloem J."/>
            <person name="Labutti K."/>
            <person name="Salamov A."/>
            <person name="Andreopoulos B."/>
            <person name="Baker S.E."/>
            <person name="Barry K."/>
            <person name="Bills G."/>
            <person name="Bluhm B.H."/>
            <person name="Cannon C."/>
            <person name="Castanera R."/>
            <person name="Culley D.E."/>
            <person name="Daum C."/>
            <person name="Ezra D."/>
            <person name="Gonzalez J.B."/>
            <person name="Henrissat B."/>
            <person name="Kuo A."/>
            <person name="Liang C."/>
            <person name="Lipzen A."/>
            <person name="Lutzoni F."/>
            <person name="Magnuson J."/>
            <person name="Mondo S."/>
            <person name="Nolan M."/>
            <person name="Ohm R."/>
            <person name="Pangilinan J."/>
            <person name="Park H.-J."/>
            <person name="Ramirez L."/>
            <person name="Alfaro M."/>
            <person name="Sun H."/>
            <person name="Tritt A."/>
            <person name="Yoshinaga Y."/>
            <person name="Zwiers L.-H."/>
            <person name="Turgeon B.G."/>
            <person name="Goodwin S.B."/>
            <person name="Spatafora J.W."/>
            <person name="Crous P.W."/>
            <person name="Grigoriev I.V."/>
        </authorList>
    </citation>
    <scope>NUCLEOTIDE SEQUENCE</scope>
    <source>
        <strain evidence="2">IPT5</strain>
    </source>
</reference>
<feature type="compositionally biased region" description="Polar residues" evidence="1">
    <location>
        <begin position="569"/>
        <end position="583"/>
    </location>
</feature>
<feature type="region of interest" description="Disordered" evidence="1">
    <location>
        <begin position="547"/>
        <end position="613"/>
    </location>
</feature>
<sequence length="780" mass="82347">MNSKSPQLNQSEPPGVVAKNATPPYPPEDAAPSGSIDIALVGDAYGARPDEAVDDFQQPVDAFQVQTKGASRKASAPTASSQNKSPLLPSMHISPPITLVPKYTYEAYILQPHTSILFDSVNCSYKIERLHLDETALRAHTDKLGPDYDIISVMGALLPEQIRLIQEGIHLPCDRLVSVQFGVPMGMATPMGTFHIKPVIFIIRTKASRSAAPTPPNTSHHQAVPNEPSCTVPDHVKGPFYVQMGDYGLSLVVHPLEGSYPWRNHESLIMQLAATAGENGLFGGALSANCSLSRAHSNIAALSGAKSDETGVRFGGSTTKEGLFIPASSAGGRDSGSPQSSEASGELFRDTAPMAGSLPADSTSIDQQPQRPSALSLFRQSTNNSRPLAGFAFNNIKTAGNSSLFGQVSVPSQNLFGTASTPPSNINSSVHLMDQRPVTSQSLFSSPASEPSSNSLFGRATNNSTSLTQNATLDIWGPAAPAAPNLDANPTDMLHRGVTESPRNLASSRFFGEASSTTLTSPTSSSSTAVPVSTVCQQQNLDEASASSSFFSSSSPNPFVNAMDAPPTAQESSPATQSGNSITEVAPESADNDYNSTEVASVPSTQASCDAPPNNIPLTTAVSLNAPFSIPSPFQFTSTTTPIQSFPPPTILVTTDSSGCAGDSRATQKKIEAELKQNLKKKTCWLCSTNITDIQGAMSPKNIAEQHVALPLAAKPIVPILGTSSPAPNPYIPVLSTWADTSTLPPHLFSNQVHSPNPRPRRRGFRGGKYHLLQVRRGYA</sequence>
<dbReference type="AlphaFoldDB" id="A0A6A7AXS3"/>
<evidence type="ECO:0000313" key="3">
    <source>
        <dbReference type="Proteomes" id="UP000799423"/>
    </source>
</evidence>
<evidence type="ECO:0000313" key="2">
    <source>
        <dbReference type="EMBL" id="KAF2847167.1"/>
    </source>
</evidence>
<feature type="compositionally biased region" description="Polar residues" evidence="1">
    <location>
        <begin position="360"/>
        <end position="374"/>
    </location>
</feature>
<keyword evidence="3" id="KW-1185">Reference proteome</keyword>